<dbReference type="Proteomes" id="UP000767854">
    <property type="component" value="Unassembled WGS sequence"/>
</dbReference>
<dbReference type="RefSeq" id="WP_204664893.1">
    <property type="nucleotide sequence ID" value="NZ_JAFBDT010000019.1"/>
</dbReference>
<reference evidence="2 3" key="1">
    <citation type="submission" date="2021-01" db="EMBL/GenBank/DDBJ databases">
        <title>Genomic Encyclopedia of Type Strains, Phase IV (KMG-IV): sequencing the most valuable type-strain genomes for metagenomic binning, comparative biology and taxonomic classification.</title>
        <authorList>
            <person name="Goeker M."/>
        </authorList>
    </citation>
    <scope>NUCLEOTIDE SEQUENCE [LARGE SCALE GENOMIC DNA]</scope>
    <source>
        <strain evidence="2 3">DSM 24436</strain>
    </source>
</reference>
<keyword evidence="3" id="KW-1185">Reference proteome</keyword>
<organism evidence="2 3">
    <name type="scientific">Fusibacter tunisiensis</name>
    <dbReference type="NCBI Taxonomy" id="1008308"/>
    <lineage>
        <taxon>Bacteria</taxon>
        <taxon>Bacillati</taxon>
        <taxon>Bacillota</taxon>
        <taxon>Clostridia</taxon>
        <taxon>Eubacteriales</taxon>
        <taxon>Eubacteriales Family XII. Incertae Sedis</taxon>
        <taxon>Fusibacter</taxon>
    </lineage>
</organism>
<dbReference type="Gene3D" id="1.10.1760.20">
    <property type="match status" value="1"/>
</dbReference>
<evidence type="ECO:0000313" key="3">
    <source>
        <dbReference type="Proteomes" id="UP000767854"/>
    </source>
</evidence>
<keyword evidence="1" id="KW-0472">Membrane</keyword>
<comment type="caution">
    <text evidence="2">The sequence shown here is derived from an EMBL/GenBank/DDBJ whole genome shotgun (WGS) entry which is preliminary data.</text>
</comment>
<keyword evidence="1" id="KW-0812">Transmembrane</keyword>
<evidence type="ECO:0008006" key="4">
    <source>
        <dbReference type="Google" id="ProtNLM"/>
    </source>
</evidence>
<feature type="transmembrane region" description="Helical" evidence="1">
    <location>
        <begin position="125"/>
        <end position="150"/>
    </location>
</feature>
<evidence type="ECO:0000313" key="2">
    <source>
        <dbReference type="EMBL" id="MBM7562462.1"/>
    </source>
</evidence>
<sequence>MKARDITLVAILSASLTAGKIVLMAIPNIEIVTFLMIAFTILFGARKALLAALVFVTTEVLMYGFGTWILGYYIIWPVLILLTHTIVKQTESEYVFSVLAAIYGFLFGFFFAIFESIFYGVSYGIAYWISGIPFDIVHGISNFIIVLVLFKPLIHSLRLILSKWHVETR</sequence>
<feature type="transmembrane region" description="Helical" evidence="1">
    <location>
        <begin position="94"/>
        <end position="119"/>
    </location>
</feature>
<accession>A0ABS2MST5</accession>
<gene>
    <name evidence="2" type="ORF">JOC49_002022</name>
</gene>
<protein>
    <recommendedName>
        <fullName evidence="4">Energy-coupling factor transport system substrate-specific component</fullName>
    </recommendedName>
</protein>
<evidence type="ECO:0000256" key="1">
    <source>
        <dbReference type="SAM" id="Phobius"/>
    </source>
</evidence>
<proteinExistence type="predicted"/>
<feature type="transmembrane region" description="Helical" evidence="1">
    <location>
        <begin position="61"/>
        <end position="82"/>
    </location>
</feature>
<dbReference type="EMBL" id="JAFBDT010000019">
    <property type="protein sequence ID" value="MBM7562462.1"/>
    <property type="molecule type" value="Genomic_DNA"/>
</dbReference>
<keyword evidence="1" id="KW-1133">Transmembrane helix</keyword>
<name>A0ABS2MST5_9FIRM</name>